<keyword evidence="4" id="KW-1185">Reference proteome</keyword>
<feature type="chain" id="PRO_5013767981" description="Apple domain-containing protein" evidence="1">
    <location>
        <begin position="16"/>
        <end position="96"/>
    </location>
</feature>
<organism evidence="3 4">
    <name type="scientific">Caenorhabditis nigoni</name>
    <dbReference type="NCBI Taxonomy" id="1611254"/>
    <lineage>
        <taxon>Eukaryota</taxon>
        <taxon>Metazoa</taxon>
        <taxon>Ecdysozoa</taxon>
        <taxon>Nematoda</taxon>
        <taxon>Chromadorea</taxon>
        <taxon>Rhabditida</taxon>
        <taxon>Rhabditina</taxon>
        <taxon>Rhabditomorpha</taxon>
        <taxon>Rhabditoidea</taxon>
        <taxon>Rhabditidae</taxon>
        <taxon>Peloderinae</taxon>
        <taxon>Caenorhabditis</taxon>
    </lineage>
</organism>
<dbReference type="Gene3D" id="3.50.4.10">
    <property type="entry name" value="Hepatocyte Growth Factor"/>
    <property type="match status" value="1"/>
</dbReference>
<evidence type="ECO:0000313" key="3">
    <source>
        <dbReference type="EMBL" id="PIC16982.1"/>
    </source>
</evidence>
<accession>A0A2G5SPU6</accession>
<dbReference type="PROSITE" id="PS50948">
    <property type="entry name" value="PAN"/>
    <property type="match status" value="1"/>
</dbReference>
<reference evidence="4" key="1">
    <citation type="submission" date="2017-10" db="EMBL/GenBank/DDBJ databases">
        <title>Rapid genome shrinkage in a self-fertile nematode reveals novel sperm competition proteins.</title>
        <authorList>
            <person name="Yin D."/>
            <person name="Schwarz E.M."/>
            <person name="Thomas C.G."/>
            <person name="Felde R.L."/>
            <person name="Korf I.F."/>
            <person name="Cutter A.D."/>
            <person name="Schartner C.M."/>
            <person name="Ralston E.J."/>
            <person name="Meyer B.J."/>
            <person name="Haag E.S."/>
        </authorList>
    </citation>
    <scope>NUCLEOTIDE SEQUENCE [LARGE SCALE GENOMIC DNA]</scope>
    <source>
        <strain evidence="4">JU1422</strain>
    </source>
</reference>
<proteinExistence type="predicted"/>
<dbReference type="AlphaFoldDB" id="A0A2G5SPU6"/>
<name>A0A2G5SPU6_9PELO</name>
<dbReference type="InterPro" id="IPR003609">
    <property type="entry name" value="Pan_app"/>
</dbReference>
<gene>
    <name evidence="3" type="primary">Cnig_chr_X.g23389</name>
    <name evidence="3" type="ORF">B9Z55_023389</name>
</gene>
<dbReference type="OrthoDB" id="6423981at2759"/>
<sequence>MNLLPIFLLFVLTLAQKKKCFMSHKNIRISCGKSIETLTSITLDACESACIRYNTQCQTVQYDYYRNVCEIFSVPSPLKMNDTTSEALKKREIALG</sequence>
<dbReference type="Proteomes" id="UP000230233">
    <property type="component" value="Chromosome X"/>
</dbReference>
<dbReference type="SUPFAM" id="SSF57414">
    <property type="entry name" value="Hairpin loop containing domain-like"/>
    <property type="match status" value="1"/>
</dbReference>
<comment type="caution">
    <text evidence="3">The sequence shown here is derived from an EMBL/GenBank/DDBJ whole genome shotgun (WGS) entry which is preliminary data.</text>
</comment>
<evidence type="ECO:0000256" key="1">
    <source>
        <dbReference type="SAM" id="SignalP"/>
    </source>
</evidence>
<evidence type="ECO:0000313" key="4">
    <source>
        <dbReference type="Proteomes" id="UP000230233"/>
    </source>
</evidence>
<feature type="domain" description="Apple" evidence="2">
    <location>
        <begin position="20"/>
        <end position="93"/>
    </location>
</feature>
<dbReference type="EMBL" id="PDUG01000006">
    <property type="protein sequence ID" value="PIC16982.1"/>
    <property type="molecule type" value="Genomic_DNA"/>
</dbReference>
<keyword evidence="1" id="KW-0732">Signal</keyword>
<feature type="signal peptide" evidence="1">
    <location>
        <begin position="1"/>
        <end position="15"/>
    </location>
</feature>
<protein>
    <recommendedName>
        <fullName evidence="2">Apple domain-containing protein</fullName>
    </recommendedName>
</protein>
<evidence type="ECO:0000259" key="2">
    <source>
        <dbReference type="PROSITE" id="PS50948"/>
    </source>
</evidence>